<gene>
    <name evidence="1" type="ORF">EV639_101651</name>
</gene>
<keyword evidence="2" id="KW-1185">Reference proteome</keyword>
<protein>
    <submittedName>
        <fullName evidence="1">Type I phosphodiesterase/nucleotide pyrophosphatase</fullName>
    </submittedName>
</protein>
<name>A0ACD2XPS1_9MICO</name>
<organism evidence="1 2">
    <name type="scientific">Rathayibacter tanaceti</name>
    <dbReference type="NCBI Taxonomy" id="1671680"/>
    <lineage>
        <taxon>Bacteria</taxon>
        <taxon>Bacillati</taxon>
        <taxon>Actinomycetota</taxon>
        <taxon>Actinomycetes</taxon>
        <taxon>Micrococcales</taxon>
        <taxon>Microbacteriaceae</taxon>
        <taxon>Rathayibacter</taxon>
    </lineage>
</organism>
<proteinExistence type="predicted"/>
<evidence type="ECO:0000313" key="2">
    <source>
        <dbReference type="Proteomes" id="UP000295366"/>
    </source>
</evidence>
<dbReference type="Proteomes" id="UP000295366">
    <property type="component" value="Unassembled WGS sequence"/>
</dbReference>
<evidence type="ECO:0000313" key="1">
    <source>
        <dbReference type="EMBL" id="TCO39695.1"/>
    </source>
</evidence>
<dbReference type="EMBL" id="SLWP01000001">
    <property type="protein sequence ID" value="TCO39695.1"/>
    <property type="molecule type" value="Genomic_DNA"/>
</dbReference>
<reference evidence="1 2" key="1">
    <citation type="journal article" date="2015" name="Stand. Genomic Sci.">
        <title>Genomic Encyclopedia of Bacterial and Archaeal Type Strains, Phase III: the genomes of soil and plant-associated and newly described type strains.</title>
        <authorList>
            <person name="Whitman W.B."/>
            <person name="Woyke T."/>
            <person name="Klenk H.P."/>
            <person name="Zhou Y."/>
            <person name="Lilburn T.G."/>
            <person name="Beck B.J."/>
            <person name="De Vos P."/>
            <person name="Vandamme P."/>
            <person name="Eisen J.A."/>
            <person name="Garrity G."/>
            <person name="Hugenholtz P."/>
            <person name="Kyrpides N.C."/>
        </authorList>
    </citation>
    <scope>NUCLEOTIDE SEQUENCE [LARGE SCALE GENOMIC DNA]</scope>
    <source>
        <strain evidence="1 2">VKM Ac-2596</strain>
    </source>
</reference>
<sequence>MGCATLGAMTPMLPPAPTGRRSLADVLPGALDALLGRPGLLGSPRVERIVVVLVDGLGAANLRQRSGHSRLLAPALNRATTLVSGFPTTTAAALASLTTGLRPGGHGMVGYRVLDRASDRLVNQLSGWDERMVPELWQPRSTVFERATAAGVRAGVIGPARYARSGLTRAILRGAEYHSAGSVAERFAAARALLDEGGRQLVYLYVPELDQAAHARGWQSAEWTAALEQLDGELAVAVRRLQGREGLLVTADHGIVDVPASSHILIQRGPLLEGVRHLGGEPRCLQLHLEPGRNADEVARRWLDAEGTRAWVATRAEVEASGWFGDIGPEAAGRMGDVFVAARKTIAYYAADDSSGRSMIGQHGSLTPEETQVPLLGFGAVSTG</sequence>
<accession>A0ACD2XPS1</accession>
<comment type="caution">
    <text evidence="1">The sequence shown here is derived from an EMBL/GenBank/DDBJ whole genome shotgun (WGS) entry which is preliminary data.</text>
</comment>